<evidence type="ECO:0000313" key="1">
    <source>
        <dbReference type="EMBL" id="KAL3650562.1"/>
    </source>
</evidence>
<comment type="caution">
    <text evidence="1">The sequence shown here is derived from an EMBL/GenBank/DDBJ whole genome shotgun (WGS) entry which is preliminary data.</text>
</comment>
<organism evidence="1 2">
    <name type="scientific">Castilleja foliolosa</name>
    <dbReference type="NCBI Taxonomy" id="1961234"/>
    <lineage>
        <taxon>Eukaryota</taxon>
        <taxon>Viridiplantae</taxon>
        <taxon>Streptophyta</taxon>
        <taxon>Embryophyta</taxon>
        <taxon>Tracheophyta</taxon>
        <taxon>Spermatophyta</taxon>
        <taxon>Magnoliopsida</taxon>
        <taxon>eudicotyledons</taxon>
        <taxon>Gunneridae</taxon>
        <taxon>Pentapetalae</taxon>
        <taxon>asterids</taxon>
        <taxon>lamiids</taxon>
        <taxon>Lamiales</taxon>
        <taxon>Orobanchaceae</taxon>
        <taxon>Pedicularideae</taxon>
        <taxon>Castillejinae</taxon>
        <taxon>Castilleja</taxon>
    </lineage>
</organism>
<reference evidence="2" key="1">
    <citation type="journal article" date="2024" name="IScience">
        <title>Strigolactones Initiate the Formation of Haustorium-like Structures in Castilleja.</title>
        <authorList>
            <person name="Buerger M."/>
            <person name="Peterson D."/>
            <person name="Chory J."/>
        </authorList>
    </citation>
    <scope>NUCLEOTIDE SEQUENCE [LARGE SCALE GENOMIC DNA]</scope>
</reference>
<dbReference type="Proteomes" id="UP001632038">
    <property type="component" value="Unassembled WGS sequence"/>
</dbReference>
<evidence type="ECO:0000313" key="2">
    <source>
        <dbReference type="Proteomes" id="UP001632038"/>
    </source>
</evidence>
<keyword evidence="2" id="KW-1185">Reference proteome</keyword>
<dbReference type="AlphaFoldDB" id="A0ABD3E8F8"/>
<accession>A0ABD3E8F8</accession>
<proteinExistence type="predicted"/>
<sequence>MVCVLGIKRTKTARYTNYHEANSGGCWGVTASGWGGGLDNCA</sequence>
<protein>
    <submittedName>
        <fullName evidence="1">Uncharacterized protein</fullName>
    </submittedName>
</protein>
<dbReference type="EMBL" id="JAVIJP010000007">
    <property type="protein sequence ID" value="KAL3650562.1"/>
    <property type="molecule type" value="Genomic_DNA"/>
</dbReference>
<name>A0ABD3E8F8_9LAMI</name>
<gene>
    <name evidence="1" type="ORF">CASFOL_006965</name>
</gene>